<dbReference type="Pfam" id="PF00061">
    <property type="entry name" value="Lipocalin"/>
    <property type="match status" value="1"/>
</dbReference>
<dbReference type="GeneTree" id="ENSGT00800000124172"/>
<dbReference type="STRING" id="39432.ENSSBOP00000015014"/>
<organism evidence="4 5">
    <name type="scientific">Saimiri boliviensis boliviensis</name>
    <name type="common">Bolivian squirrel monkey</name>
    <dbReference type="NCBI Taxonomy" id="39432"/>
    <lineage>
        <taxon>Eukaryota</taxon>
        <taxon>Metazoa</taxon>
        <taxon>Chordata</taxon>
        <taxon>Craniata</taxon>
        <taxon>Vertebrata</taxon>
        <taxon>Euteleostomi</taxon>
        <taxon>Mammalia</taxon>
        <taxon>Eutheria</taxon>
        <taxon>Euarchontoglires</taxon>
        <taxon>Primates</taxon>
        <taxon>Haplorrhini</taxon>
        <taxon>Platyrrhini</taxon>
        <taxon>Cebidae</taxon>
        <taxon>Saimiriinae</taxon>
        <taxon>Saimiri</taxon>
    </lineage>
</organism>
<evidence type="ECO:0000313" key="5">
    <source>
        <dbReference type="Proteomes" id="UP000233220"/>
    </source>
</evidence>
<dbReference type="GO" id="GO:0036041">
    <property type="term" value="F:long-chain fatty acid binding"/>
    <property type="evidence" value="ECO:0007669"/>
    <property type="project" value="Ensembl"/>
</dbReference>
<dbReference type="InterPro" id="IPR000463">
    <property type="entry name" value="Fatty_acid-bd"/>
</dbReference>
<dbReference type="PRINTS" id="PR00178">
    <property type="entry name" value="FATTYACIDBP"/>
</dbReference>
<dbReference type="AlphaFoldDB" id="A0A2K6T5V2"/>
<keyword evidence="5" id="KW-1185">Reference proteome</keyword>
<dbReference type="Proteomes" id="UP000233220">
    <property type="component" value="Unplaced"/>
</dbReference>
<gene>
    <name evidence="4" type="primary">FABP2</name>
</gene>
<evidence type="ECO:0000256" key="1">
    <source>
        <dbReference type="ARBA" id="ARBA00008390"/>
    </source>
</evidence>
<reference evidence="4" key="2">
    <citation type="submission" date="2025-09" db="UniProtKB">
        <authorList>
            <consortium name="Ensembl"/>
        </authorList>
    </citation>
    <scope>IDENTIFICATION</scope>
</reference>
<dbReference type="PANTHER" id="PTHR11955">
    <property type="entry name" value="FATTY ACID BINDING PROTEIN"/>
    <property type="match status" value="1"/>
</dbReference>
<comment type="similarity">
    <text evidence="1 2">Belongs to the calycin superfamily. Fatty-acid binding protein (FABP) family.</text>
</comment>
<dbReference type="GO" id="GO:0098856">
    <property type="term" value="P:intestinal lipid absorption"/>
    <property type="evidence" value="ECO:0007669"/>
    <property type="project" value="Ensembl"/>
</dbReference>
<protein>
    <submittedName>
        <fullName evidence="4">Fatty acid binding protein 2</fullName>
    </submittedName>
</protein>
<dbReference type="PROSITE" id="PS00214">
    <property type="entry name" value="FABP"/>
    <property type="match status" value="1"/>
</dbReference>
<feature type="domain" description="Cytosolic fatty-acid binding proteins" evidence="3">
    <location>
        <begin position="5"/>
        <end position="22"/>
    </location>
</feature>
<dbReference type="OMA" id="FMEAMGV"/>
<evidence type="ECO:0000313" key="4">
    <source>
        <dbReference type="Ensembl" id="ENSSBOP00000015014.1"/>
    </source>
</evidence>
<dbReference type="SUPFAM" id="SSF50814">
    <property type="entry name" value="Lipocalins"/>
    <property type="match status" value="1"/>
</dbReference>
<reference evidence="4" key="1">
    <citation type="submission" date="2025-08" db="UniProtKB">
        <authorList>
            <consortium name="Ensembl"/>
        </authorList>
    </citation>
    <scope>IDENTIFICATION</scope>
</reference>
<name>A0A2K6T5V2_SAIBB</name>
<sequence>ITFDSKWKVDQSKNYDKFMEKVGVNTVKRKLAAHDNSKLTITQEGNFKESSTFRNIEVVFELGDAFNYNLADETEFSGIWTLEGNKLTGKFKRIENGKELNTVREIIGGELVQIYVYKGVEAKRIFKKD</sequence>
<accession>A0A2K6T5V2</accession>
<proteinExistence type="inferred from homology"/>
<evidence type="ECO:0000259" key="3">
    <source>
        <dbReference type="PROSITE" id="PS00214"/>
    </source>
</evidence>
<dbReference type="Ensembl" id="ENSSBOT00000031812.1">
    <property type="protein sequence ID" value="ENSSBOP00000015014.1"/>
    <property type="gene ID" value="ENSSBOG00000024247.1"/>
</dbReference>
<keyword evidence="2" id="KW-0813">Transport</keyword>
<evidence type="ECO:0000256" key="2">
    <source>
        <dbReference type="RuleBase" id="RU003696"/>
    </source>
</evidence>
<dbReference type="InterPro" id="IPR000566">
    <property type="entry name" value="Lipocln_cytosolic_FA-bd_dom"/>
</dbReference>
<dbReference type="InterPro" id="IPR031259">
    <property type="entry name" value="ILBP"/>
</dbReference>
<dbReference type="Gene3D" id="2.40.128.20">
    <property type="match status" value="1"/>
</dbReference>
<dbReference type="InterPro" id="IPR012674">
    <property type="entry name" value="Calycin"/>
</dbReference>